<proteinExistence type="predicted"/>
<dbReference type="AlphaFoldDB" id="A0A1G8MCM3"/>
<name>A0A1G8MCM3_9GAMM</name>
<dbReference type="EMBL" id="FNEM01000002">
    <property type="protein sequence ID" value="SDI65693.1"/>
    <property type="molecule type" value="Genomic_DNA"/>
</dbReference>
<evidence type="ECO:0000313" key="1">
    <source>
        <dbReference type="EMBL" id="SDI65693.1"/>
    </source>
</evidence>
<keyword evidence="2" id="KW-1185">Reference proteome</keyword>
<sequence length="112" mass="12614">MESLILFLVFAGLILWGVGSVVLNDSNKSKLKQRYDKHFSGINKVLNAEDIGDGMDASGMAESEPVARRLQQLEEQLQAFRVQSEKDRRRIETLEKLVTDSGDQTGQVIRHI</sequence>
<evidence type="ECO:0000313" key="2">
    <source>
        <dbReference type="Proteomes" id="UP000199527"/>
    </source>
</evidence>
<dbReference type="OrthoDB" id="9850493at2"/>
<protein>
    <submittedName>
        <fullName evidence="1">Uncharacterized protein</fullName>
    </submittedName>
</protein>
<accession>A0A1G8MCM3</accession>
<organism evidence="1 2">
    <name type="scientific">Ferrimonas sediminum</name>
    <dbReference type="NCBI Taxonomy" id="718193"/>
    <lineage>
        <taxon>Bacteria</taxon>
        <taxon>Pseudomonadati</taxon>
        <taxon>Pseudomonadota</taxon>
        <taxon>Gammaproteobacteria</taxon>
        <taxon>Alteromonadales</taxon>
        <taxon>Ferrimonadaceae</taxon>
        <taxon>Ferrimonas</taxon>
    </lineage>
</organism>
<dbReference type="RefSeq" id="WP_090362421.1">
    <property type="nucleotide sequence ID" value="NZ_FNEM01000002.1"/>
</dbReference>
<gene>
    <name evidence="1" type="ORF">SAMN04488540_102341</name>
</gene>
<dbReference type="Proteomes" id="UP000199527">
    <property type="component" value="Unassembled WGS sequence"/>
</dbReference>
<reference evidence="2" key="1">
    <citation type="submission" date="2016-10" db="EMBL/GenBank/DDBJ databases">
        <authorList>
            <person name="Varghese N."/>
            <person name="Submissions S."/>
        </authorList>
    </citation>
    <scope>NUCLEOTIDE SEQUENCE [LARGE SCALE GENOMIC DNA]</scope>
    <source>
        <strain evidence="2">DSM 23317</strain>
    </source>
</reference>